<protein>
    <submittedName>
        <fullName evidence="2">Uncharacterized protein</fullName>
    </submittedName>
</protein>
<reference evidence="2" key="1">
    <citation type="submission" date="2021-01" db="EMBL/GenBank/DDBJ databases">
        <title>Whole genome shotgun sequence of Sphaerimonospora thailandensis NBRC 107569.</title>
        <authorList>
            <person name="Komaki H."/>
            <person name="Tamura T."/>
        </authorList>
    </citation>
    <scope>NUCLEOTIDE SEQUENCE</scope>
    <source>
        <strain evidence="2">NBRC 107569</strain>
    </source>
</reference>
<name>A0A8J3VZQ7_9ACTN</name>
<keyword evidence="1" id="KW-1133">Transmembrane helix</keyword>
<sequence length="103" mass="11470">MTGIPAVDVFMIIGIVGGALTLVWKGLRFGMRIYRRIEKFLDDWQGEPARPGVEARPGFPERIAALEAESAEVKRIVSNGLSHTVADIQERMTRFEERLNGGT</sequence>
<keyword evidence="3" id="KW-1185">Reference proteome</keyword>
<comment type="caution">
    <text evidence="2">The sequence shown here is derived from an EMBL/GenBank/DDBJ whole genome shotgun (WGS) entry which is preliminary data.</text>
</comment>
<evidence type="ECO:0000256" key="1">
    <source>
        <dbReference type="SAM" id="Phobius"/>
    </source>
</evidence>
<proteinExistence type="predicted"/>
<feature type="transmembrane region" description="Helical" evidence="1">
    <location>
        <begin position="6"/>
        <end position="27"/>
    </location>
</feature>
<keyword evidence="1" id="KW-0472">Membrane</keyword>
<keyword evidence="1" id="KW-0812">Transmembrane</keyword>
<evidence type="ECO:0000313" key="3">
    <source>
        <dbReference type="Proteomes" id="UP000610966"/>
    </source>
</evidence>
<dbReference type="Proteomes" id="UP000610966">
    <property type="component" value="Unassembled WGS sequence"/>
</dbReference>
<organism evidence="2 3">
    <name type="scientific">Sphaerimonospora thailandensis</name>
    <dbReference type="NCBI Taxonomy" id="795644"/>
    <lineage>
        <taxon>Bacteria</taxon>
        <taxon>Bacillati</taxon>
        <taxon>Actinomycetota</taxon>
        <taxon>Actinomycetes</taxon>
        <taxon>Streptosporangiales</taxon>
        <taxon>Streptosporangiaceae</taxon>
        <taxon>Sphaerimonospora</taxon>
    </lineage>
</organism>
<accession>A0A8J3VZQ7</accession>
<gene>
    <name evidence="2" type="ORF">Mth01_26080</name>
</gene>
<dbReference type="EMBL" id="BOOG01000021">
    <property type="protein sequence ID" value="GIH70355.1"/>
    <property type="molecule type" value="Genomic_DNA"/>
</dbReference>
<evidence type="ECO:0000313" key="2">
    <source>
        <dbReference type="EMBL" id="GIH70355.1"/>
    </source>
</evidence>
<dbReference type="RefSeq" id="WP_204016074.1">
    <property type="nucleotide sequence ID" value="NZ_BOOG01000021.1"/>
</dbReference>
<dbReference type="AlphaFoldDB" id="A0A8J3VZQ7"/>